<dbReference type="GO" id="GO:0004386">
    <property type="term" value="F:helicase activity"/>
    <property type="evidence" value="ECO:0007669"/>
    <property type="project" value="UniProtKB-KW"/>
</dbReference>
<dbReference type="SUPFAM" id="SSF52540">
    <property type="entry name" value="P-loop containing nucleoside triphosphate hydrolases"/>
    <property type="match status" value="1"/>
</dbReference>
<dbReference type="PIRSF" id="PIRSF005496">
    <property type="entry name" value="ATP_hel_hrpB"/>
    <property type="match status" value="1"/>
</dbReference>
<organism evidence="8 9">
    <name type="scientific">Rheinheimera pacifica</name>
    <dbReference type="NCBI Taxonomy" id="173990"/>
    <lineage>
        <taxon>Bacteria</taxon>
        <taxon>Pseudomonadati</taxon>
        <taxon>Pseudomonadota</taxon>
        <taxon>Gammaproteobacteria</taxon>
        <taxon>Chromatiales</taxon>
        <taxon>Chromatiaceae</taxon>
        <taxon>Rheinheimera</taxon>
    </lineage>
</organism>
<dbReference type="PROSITE" id="PS51194">
    <property type="entry name" value="HELICASE_CTER"/>
    <property type="match status" value="1"/>
</dbReference>
<dbReference type="Pfam" id="PF00271">
    <property type="entry name" value="Helicase_C"/>
    <property type="match status" value="1"/>
</dbReference>
<dbReference type="RefSeq" id="WP_092793261.1">
    <property type="nucleotide sequence ID" value="NZ_FNXF01000007.1"/>
</dbReference>
<dbReference type="Gene3D" id="1.20.120.1080">
    <property type="match status" value="1"/>
</dbReference>
<dbReference type="Gene3D" id="3.40.50.300">
    <property type="entry name" value="P-loop containing nucleotide triphosphate hydrolases"/>
    <property type="match status" value="2"/>
</dbReference>
<dbReference type="InterPro" id="IPR027417">
    <property type="entry name" value="P-loop_NTPase"/>
</dbReference>
<gene>
    <name evidence="8" type="ORF">SAMN05660691_02232</name>
</gene>
<evidence type="ECO:0000259" key="6">
    <source>
        <dbReference type="PROSITE" id="PS51192"/>
    </source>
</evidence>
<dbReference type="InterPro" id="IPR049614">
    <property type="entry name" value="HrpB_DEXH"/>
</dbReference>
<keyword evidence="9" id="KW-1185">Reference proteome</keyword>
<dbReference type="GO" id="GO:0003676">
    <property type="term" value="F:nucleic acid binding"/>
    <property type="evidence" value="ECO:0007669"/>
    <property type="project" value="InterPro"/>
</dbReference>
<feature type="domain" description="Helicase ATP-binding" evidence="6">
    <location>
        <begin position="12"/>
        <end position="175"/>
    </location>
</feature>
<dbReference type="PANTHER" id="PTHR43519:SF1">
    <property type="entry name" value="ATP-DEPENDENT RNA HELICASE HRPB"/>
    <property type="match status" value="1"/>
</dbReference>
<evidence type="ECO:0000256" key="2">
    <source>
        <dbReference type="ARBA" id="ARBA00022801"/>
    </source>
</evidence>
<dbReference type="CDD" id="cd18791">
    <property type="entry name" value="SF2_C_RHA"/>
    <property type="match status" value="1"/>
</dbReference>
<evidence type="ECO:0000256" key="3">
    <source>
        <dbReference type="ARBA" id="ARBA00022806"/>
    </source>
</evidence>
<dbReference type="SMART" id="SM00847">
    <property type="entry name" value="HA2"/>
    <property type="match status" value="1"/>
</dbReference>
<proteinExistence type="predicted"/>
<dbReference type="STRING" id="173990.SAMN05660691_02232"/>
<dbReference type="PROSITE" id="PS51192">
    <property type="entry name" value="HELICASE_ATP_BIND_1"/>
    <property type="match status" value="1"/>
</dbReference>
<dbReference type="FunFam" id="3.40.50.300:FF:002125">
    <property type="entry name" value="ATP-dependent helicase HrpB"/>
    <property type="match status" value="1"/>
</dbReference>
<dbReference type="PANTHER" id="PTHR43519">
    <property type="entry name" value="ATP-DEPENDENT RNA HELICASE HRPB"/>
    <property type="match status" value="1"/>
</dbReference>
<dbReference type="InterPro" id="IPR010225">
    <property type="entry name" value="HrpB"/>
</dbReference>
<keyword evidence="3 8" id="KW-0347">Helicase</keyword>
<evidence type="ECO:0000256" key="1">
    <source>
        <dbReference type="ARBA" id="ARBA00022741"/>
    </source>
</evidence>
<dbReference type="InterPro" id="IPR001650">
    <property type="entry name" value="Helicase_C-like"/>
</dbReference>
<dbReference type="AlphaFoldDB" id="A0A1H6M4P8"/>
<name>A0A1H6M4P8_9GAMM</name>
<keyword evidence="2" id="KW-0378">Hydrolase</keyword>
<dbReference type="NCBIfam" id="TIGR01970">
    <property type="entry name" value="DEAH_box_HrpB"/>
    <property type="match status" value="1"/>
</dbReference>
<evidence type="ECO:0000313" key="8">
    <source>
        <dbReference type="EMBL" id="SEH92943.1"/>
    </source>
</evidence>
<dbReference type="SMART" id="SM00490">
    <property type="entry name" value="HELICc"/>
    <property type="match status" value="1"/>
</dbReference>
<evidence type="ECO:0000313" key="9">
    <source>
        <dbReference type="Proteomes" id="UP000199371"/>
    </source>
</evidence>
<dbReference type="InterPro" id="IPR014001">
    <property type="entry name" value="Helicase_ATP-bd"/>
</dbReference>
<dbReference type="InterPro" id="IPR007502">
    <property type="entry name" value="Helicase-assoc_dom"/>
</dbReference>
<feature type="domain" description="Helicase C-terminal" evidence="7">
    <location>
        <begin position="199"/>
        <end position="365"/>
    </location>
</feature>
<evidence type="ECO:0000256" key="5">
    <source>
        <dbReference type="SAM" id="MobiDB-lite"/>
    </source>
</evidence>
<dbReference type="GO" id="GO:0005524">
    <property type="term" value="F:ATP binding"/>
    <property type="evidence" value="ECO:0007669"/>
    <property type="project" value="UniProtKB-KW"/>
</dbReference>
<reference evidence="9" key="1">
    <citation type="submission" date="2016-10" db="EMBL/GenBank/DDBJ databases">
        <authorList>
            <person name="Varghese N."/>
            <person name="Submissions S."/>
        </authorList>
    </citation>
    <scope>NUCLEOTIDE SEQUENCE [LARGE SCALE GENOMIC DNA]</scope>
    <source>
        <strain evidence="9">DSM 17616</strain>
    </source>
</reference>
<dbReference type="Pfam" id="PF08482">
    <property type="entry name" value="HrpB_C"/>
    <property type="match status" value="1"/>
</dbReference>
<dbReference type="InterPro" id="IPR013689">
    <property type="entry name" value="RNA_helicase_ATP-dep_HrpB_C"/>
</dbReference>
<dbReference type="Proteomes" id="UP000199371">
    <property type="component" value="Unassembled WGS sequence"/>
</dbReference>
<evidence type="ECO:0000256" key="4">
    <source>
        <dbReference type="ARBA" id="ARBA00022840"/>
    </source>
</evidence>
<keyword evidence="1" id="KW-0547">Nucleotide-binding</keyword>
<sequence>MLPVADIFPQLLSLLQQHNKVILSAPPGAGKSTYLPFYLLQHPDFAGKKLLMLEPRRLAAKSIAAYLAAQLGEAVGETVGYQIRQEQKHGSKTRLLIVTEGVLTRKLQQDPELTAVDLLLFDEFHERSLHADLALALCLEVQQLRPELQLLIMSATLDMAQLAGKLNAPVLASEGRSYPVTVEYALPGSQPLAQQIAGLVQQALSKHNGNILVFLPGQAEINQSAQLLEQQGLAANVQLHRLLGSLTLAQQQAAIAAPPAGLRKVVLSTNLAETSLTIDGITVVIDSGLCRQSRFNPRQGLSVLETCAISQAAATQRAGRAGRLSPGHCYRLDTAEKWQRRARFEAPEIEVSDLTALRLEVAAWGCQVDDLHWLTPPPAANLAVAEQLLQQLGFIDSKGVITASGRQAHKLATDPRLAAMLLHAQQLELQGQRHASALACVLAAILEDTRVLQGDIYSLLGRVKQTLAQQWQQAQSFARLLGCQLSEVLPLELVPVLALRAFPDRLAKRRGQGYQLANGIGAVLPDNHSLSGQPWLVVLHMQQFGRENRIYHAVSISPDGVLSDWQAELNWQTQTFWDDKSGSFFTEQQLKFGQCLLAAKPAALQLTAEQKQQAWQNYIASKGLNCLNWTDTALQLRARVRLLQQQQSDAGWPDFSDDALLATLPNWLGSYLAQISKSTALAQIPLYDALLQCLNYQQQQILNQLLPTHWQAPTGSRLSINYLAEGGPRLSVRVQEMYGQMQSPTLLQGKINITVELLSPSRQPLQVTQNLASFWQNAWQEARKEMRGRYPKHYWPEDPAQAMPTTKTKKAMLR</sequence>
<dbReference type="EMBL" id="FNXF01000007">
    <property type="protein sequence ID" value="SEH92943.1"/>
    <property type="molecule type" value="Genomic_DNA"/>
</dbReference>
<dbReference type="CDD" id="cd17990">
    <property type="entry name" value="DEXHc_HrpB"/>
    <property type="match status" value="1"/>
</dbReference>
<dbReference type="Pfam" id="PF00270">
    <property type="entry name" value="DEAD"/>
    <property type="match status" value="1"/>
</dbReference>
<dbReference type="OrthoDB" id="9805617at2"/>
<keyword evidence="4" id="KW-0067">ATP-binding</keyword>
<dbReference type="GO" id="GO:0016787">
    <property type="term" value="F:hydrolase activity"/>
    <property type="evidence" value="ECO:0007669"/>
    <property type="project" value="UniProtKB-KW"/>
</dbReference>
<evidence type="ECO:0000259" key="7">
    <source>
        <dbReference type="PROSITE" id="PS51194"/>
    </source>
</evidence>
<dbReference type="InterPro" id="IPR011545">
    <property type="entry name" value="DEAD/DEAH_box_helicase_dom"/>
</dbReference>
<protein>
    <submittedName>
        <fullName evidence="8">ATP-dependent helicase HrpB</fullName>
    </submittedName>
</protein>
<dbReference type="SMART" id="SM00487">
    <property type="entry name" value="DEXDc"/>
    <property type="match status" value="1"/>
</dbReference>
<feature type="region of interest" description="Disordered" evidence="5">
    <location>
        <begin position="793"/>
        <end position="814"/>
    </location>
</feature>
<accession>A0A1H6M4P8</accession>